<protein>
    <recommendedName>
        <fullName evidence="3">Nucleotidylyl transferase superfamily protein</fullName>
    </recommendedName>
</protein>
<dbReference type="AlphaFoldDB" id="A0A4Y1QRM6"/>
<feature type="region of interest" description="Disordered" evidence="1">
    <location>
        <begin position="1"/>
        <end position="45"/>
    </location>
</feature>
<evidence type="ECO:0000313" key="2">
    <source>
        <dbReference type="EMBL" id="BBG94496.1"/>
    </source>
</evidence>
<organism evidence="2">
    <name type="scientific">Prunus dulcis</name>
    <name type="common">Almond</name>
    <name type="synonym">Amygdalus dulcis</name>
    <dbReference type="NCBI Taxonomy" id="3755"/>
    <lineage>
        <taxon>Eukaryota</taxon>
        <taxon>Viridiplantae</taxon>
        <taxon>Streptophyta</taxon>
        <taxon>Embryophyta</taxon>
        <taxon>Tracheophyta</taxon>
        <taxon>Spermatophyta</taxon>
        <taxon>Magnoliopsida</taxon>
        <taxon>eudicotyledons</taxon>
        <taxon>Gunneridae</taxon>
        <taxon>Pentapetalae</taxon>
        <taxon>rosids</taxon>
        <taxon>fabids</taxon>
        <taxon>Rosales</taxon>
        <taxon>Rosaceae</taxon>
        <taxon>Amygdaloideae</taxon>
        <taxon>Amygdaleae</taxon>
        <taxon>Prunus</taxon>
    </lineage>
</organism>
<sequence length="173" mass="18636">MVARRHRLTGSLSLPARTSRQKKRLNKRRKEMDDAEGRREEKKTREGMIISTGLKTVVEAIHASPTQSVLYLSGGASQAVAWLLSVPGASSTVLEAVVPYSRMSMIQLLGKIPNQFCSSHTAEEMALLAYNRALKLSSPGSPVVGVGFTGTLATSRPKLGSTVTSQLSLKPIC</sequence>
<name>A0A4Y1QRM6_PRUDU</name>
<evidence type="ECO:0000256" key="1">
    <source>
        <dbReference type="SAM" id="MobiDB-lite"/>
    </source>
</evidence>
<dbReference type="GO" id="GO:0005634">
    <property type="term" value="C:nucleus"/>
    <property type="evidence" value="ECO:0007669"/>
    <property type="project" value="TreeGrafter"/>
</dbReference>
<dbReference type="GO" id="GO:0000309">
    <property type="term" value="F:nicotinamide-nucleotide adenylyltransferase activity"/>
    <property type="evidence" value="ECO:0007669"/>
    <property type="project" value="TreeGrafter"/>
</dbReference>
<dbReference type="GO" id="GO:0005737">
    <property type="term" value="C:cytoplasm"/>
    <property type="evidence" value="ECO:0007669"/>
    <property type="project" value="TreeGrafter"/>
</dbReference>
<feature type="compositionally biased region" description="Basic and acidic residues" evidence="1">
    <location>
        <begin position="30"/>
        <end position="45"/>
    </location>
</feature>
<accession>A0A4Y1QRM6</accession>
<dbReference type="Gene3D" id="3.90.950.20">
    <property type="entry name" value="CinA-like"/>
    <property type="match status" value="1"/>
</dbReference>
<evidence type="ECO:0008006" key="3">
    <source>
        <dbReference type="Google" id="ProtNLM"/>
    </source>
</evidence>
<dbReference type="PANTHER" id="PTHR31285:SF0">
    <property type="entry name" value="NICOTINAMIDE MONONUCLEOTIDE ADENYLYLTRANSFERASE"/>
    <property type="match status" value="1"/>
</dbReference>
<dbReference type="PANTHER" id="PTHR31285">
    <property type="entry name" value="NICOTINAMIDE MONONUCLEOTIDE ADENYLYLTRANSFERASE"/>
    <property type="match status" value="1"/>
</dbReference>
<feature type="compositionally biased region" description="Basic residues" evidence="1">
    <location>
        <begin position="19"/>
        <end position="29"/>
    </location>
</feature>
<proteinExistence type="predicted"/>
<gene>
    <name evidence="2" type="ORF">Prudu_002797</name>
</gene>
<dbReference type="InterPro" id="IPR036653">
    <property type="entry name" value="CinA-like_C"/>
</dbReference>
<dbReference type="EMBL" id="AP019297">
    <property type="protein sequence ID" value="BBG94496.1"/>
    <property type="molecule type" value="Genomic_DNA"/>
</dbReference>
<dbReference type="GO" id="GO:0016887">
    <property type="term" value="F:ATP hydrolysis activity"/>
    <property type="evidence" value="ECO:0007669"/>
    <property type="project" value="TreeGrafter"/>
</dbReference>
<reference evidence="2" key="1">
    <citation type="journal article" date="2019" name="Science">
        <title>Mutation of a bHLH transcription factor allowed almond domestication.</title>
        <authorList>
            <person name="Sanchez-Perez R."/>
            <person name="Pavan S."/>
            <person name="Mazzeo R."/>
            <person name="Moldovan C."/>
            <person name="Aiese Cigliano R."/>
            <person name="Del Cueto J."/>
            <person name="Ricciardi F."/>
            <person name="Lotti C."/>
            <person name="Ricciardi L."/>
            <person name="Dicenta F."/>
            <person name="Lopez-Marques R.L."/>
            <person name="Lindberg Moller B."/>
        </authorList>
    </citation>
    <scope>NUCLEOTIDE SEQUENCE</scope>
</reference>